<feature type="domain" description="N-acetyltransferase" evidence="1">
    <location>
        <begin position="13"/>
        <end position="180"/>
    </location>
</feature>
<dbReference type="GO" id="GO:0016746">
    <property type="term" value="F:acyltransferase activity"/>
    <property type="evidence" value="ECO:0007669"/>
    <property type="project" value="UniProtKB-KW"/>
</dbReference>
<gene>
    <name evidence="2" type="ORF">ACFQDO_01520</name>
</gene>
<dbReference type="Pfam" id="PF13302">
    <property type="entry name" value="Acetyltransf_3"/>
    <property type="match status" value="1"/>
</dbReference>
<dbReference type="Proteomes" id="UP001596189">
    <property type="component" value="Unassembled WGS sequence"/>
</dbReference>
<dbReference type="RefSeq" id="WP_345716671.1">
    <property type="nucleotide sequence ID" value="NZ_BAABFP010000005.1"/>
</dbReference>
<evidence type="ECO:0000313" key="2">
    <source>
        <dbReference type="EMBL" id="MFC6005794.1"/>
    </source>
</evidence>
<sequence length="187" mass="21126">MGPRFDEIRTDRLLLRHWRDADREPYAALNADPEVMRHFPNALDLAASDAMLDRLEAQLVAHGWGLWAVERLDTGDFIGFTGLNPTPDLLPSPCVEVGWRLAHPHWGQGFAPEAARAALEVAFDGLGLDEVVSFTTTRNASSRRVMTKLGLTHRPERDFDHPRTPGWEGQRHVLYAIDAGTWRRQAR</sequence>
<evidence type="ECO:0000313" key="3">
    <source>
        <dbReference type="Proteomes" id="UP001596189"/>
    </source>
</evidence>
<keyword evidence="2" id="KW-0808">Transferase</keyword>
<dbReference type="InterPro" id="IPR051531">
    <property type="entry name" value="N-acetyltransferase"/>
</dbReference>
<reference evidence="3" key="1">
    <citation type="journal article" date="2019" name="Int. J. Syst. Evol. Microbiol.">
        <title>The Global Catalogue of Microorganisms (GCM) 10K type strain sequencing project: providing services to taxonomists for standard genome sequencing and annotation.</title>
        <authorList>
            <consortium name="The Broad Institute Genomics Platform"/>
            <consortium name="The Broad Institute Genome Sequencing Center for Infectious Disease"/>
            <person name="Wu L."/>
            <person name="Ma J."/>
        </authorList>
    </citation>
    <scope>NUCLEOTIDE SEQUENCE [LARGE SCALE GENOMIC DNA]</scope>
    <source>
        <strain evidence="3">KACC 14249</strain>
    </source>
</reference>
<dbReference type="Gene3D" id="3.40.630.30">
    <property type="match status" value="1"/>
</dbReference>
<keyword evidence="3" id="KW-1185">Reference proteome</keyword>
<evidence type="ECO:0000259" key="1">
    <source>
        <dbReference type="PROSITE" id="PS51186"/>
    </source>
</evidence>
<dbReference type="InterPro" id="IPR000182">
    <property type="entry name" value="GNAT_dom"/>
</dbReference>
<comment type="caution">
    <text evidence="2">The sequence shown here is derived from an EMBL/GenBank/DDBJ whole genome shotgun (WGS) entry which is preliminary data.</text>
</comment>
<dbReference type="PANTHER" id="PTHR43792">
    <property type="entry name" value="GNAT FAMILY, PUTATIVE (AFU_ORTHOLOGUE AFUA_3G00765)-RELATED-RELATED"/>
    <property type="match status" value="1"/>
</dbReference>
<keyword evidence="2" id="KW-0012">Acyltransferase</keyword>
<protein>
    <submittedName>
        <fullName evidence="2">GNAT family N-acetyltransferase</fullName>
        <ecNumber evidence="2">2.3.-.-</ecNumber>
    </submittedName>
</protein>
<dbReference type="EC" id="2.3.-.-" evidence="2"/>
<dbReference type="EMBL" id="JBHSRD010000002">
    <property type="protein sequence ID" value="MFC6005794.1"/>
    <property type="molecule type" value="Genomic_DNA"/>
</dbReference>
<name>A0ABW1J9H8_9ACTN</name>
<organism evidence="2 3">
    <name type="scientific">Angustibacter luteus</name>
    <dbReference type="NCBI Taxonomy" id="658456"/>
    <lineage>
        <taxon>Bacteria</taxon>
        <taxon>Bacillati</taxon>
        <taxon>Actinomycetota</taxon>
        <taxon>Actinomycetes</taxon>
        <taxon>Kineosporiales</taxon>
        <taxon>Kineosporiaceae</taxon>
    </lineage>
</organism>
<dbReference type="InterPro" id="IPR016181">
    <property type="entry name" value="Acyl_CoA_acyltransferase"/>
</dbReference>
<dbReference type="PANTHER" id="PTHR43792:SF1">
    <property type="entry name" value="N-ACETYLTRANSFERASE DOMAIN-CONTAINING PROTEIN"/>
    <property type="match status" value="1"/>
</dbReference>
<dbReference type="PROSITE" id="PS51186">
    <property type="entry name" value="GNAT"/>
    <property type="match status" value="1"/>
</dbReference>
<dbReference type="SUPFAM" id="SSF55729">
    <property type="entry name" value="Acyl-CoA N-acyltransferases (Nat)"/>
    <property type="match status" value="1"/>
</dbReference>
<accession>A0ABW1J9H8</accession>
<proteinExistence type="predicted"/>